<dbReference type="SUPFAM" id="SSF56672">
    <property type="entry name" value="DNA/RNA polymerases"/>
    <property type="match status" value="1"/>
</dbReference>
<accession>A0AAD3RJH7</accession>
<evidence type="ECO:0000256" key="2">
    <source>
        <dbReference type="ARBA" id="ARBA00012180"/>
    </source>
</evidence>
<dbReference type="Proteomes" id="UP001279410">
    <property type="component" value="Unassembled WGS sequence"/>
</dbReference>
<dbReference type="AlphaFoldDB" id="A0AAD3RJH7"/>
<dbReference type="EMBL" id="BRZM01000442">
    <property type="protein sequence ID" value="GLD70802.1"/>
    <property type="molecule type" value="Genomic_DNA"/>
</dbReference>
<proteinExistence type="inferred from homology"/>
<name>A0AAD3RJH7_LATJO</name>
<protein>
    <recommendedName>
        <fullName evidence="2">ribonuclease H</fullName>
        <ecNumber evidence="2">3.1.26.4</ecNumber>
    </recommendedName>
</protein>
<dbReference type="InterPro" id="IPR043128">
    <property type="entry name" value="Rev_trsase/Diguanyl_cyclase"/>
</dbReference>
<comment type="caution">
    <text evidence="4">The sequence shown here is derived from an EMBL/GenBank/DDBJ whole genome shotgun (WGS) entry which is preliminary data.</text>
</comment>
<feature type="domain" description="Reverse transcriptase" evidence="3">
    <location>
        <begin position="1"/>
        <end position="63"/>
    </location>
</feature>
<dbReference type="Gene3D" id="3.30.70.270">
    <property type="match status" value="1"/>
</dbReference>
<sequence>MEVLDGLGATIYIDDVFIADDTKEEHLKRLQEIIERLTAAGLKLNLKKCQFGQFQVNYLGFQVATDLGLSDGYREKLE</sequence>
<dbReference type="PROSITE" id="PS50878">
    <property type="entry name" value="RT_POL"/>
    <property type="match status" value="1"/>
</dbReference>
<reference evidence="4" key="1">
    <citation type="submission" date="2022-08" db="EMBL/GenBank/DDBJ databases">
        <title>Genome sequencing of akame (Lates japonicus).</title>
        <authorList>
            <person name="Hashiguchi Y."/>
            <person name="Takahashi H."/>
        </authorList>
    </citation>
    <scope>NUCLEOTIDE SEQUENCE</scope>
    <source>
        <strain evidence="4">Kochi</strain>
    </source>
</reference>
<dbReference type="GO" id="GO:0004523">
    <property type="term" value="F:RNA-DNA hybrid ribonuclease activity"/>
    <property type="evidence" value="ECO:0007669"/>
    <property type="project" value="UniProtKB-EC"/>
</dbReference>
<dbReference type="InterPro" id="IPR043502">
    <property type="entry name" value="DNA/RNA_pol_sf"/>
</dbReference>
<dbReference type="InterPro" id="IPR000477">
    <property type="entry name" value="RT_dom"/>
</dbReference>
<evidence type="ECO:0000313" key="5">
    <source>
        <dbReference type="Proteomes" id="UP001279410"/>
    </source>
</evidence>
<evidence type="ECO:0000259" key="3">
    <source>
        <dbReference type="PROSITE" id="PS50878"/>
    </source>
</evidence>
<comment type="similarity">
    <text evidence="1">Belongs to the beta type-B retroviral polymerase family. HERV class-II K(HML-2) pol subfamily.</text>
</comment>
<dbReference type="Pfam" id="PF00078">
    <property type="entry name" value="RVT_1"/>
    <property type="match status" value="1"/>
</dbReference>
<evidence type="ECO:0000313" key="4">
    <source>
        <dbReference type="EMBL" id="GLD70802.1"/>
    </source>
</evidence>
<evidence type="ECO:0000256" key="1">
    <source>
        <dbReference type="ARBA" id="ARBA00010879"/>
    </source>
</evidence>
<gene>
    <name evidence="4" type="ORF">AKAME5_002212100</name>
</gene>
<keyword evidence="5" id="KW-1185">Reference proteome</keyword>
<organism evidence="4 5">
    <name type="scientific">Lates japonicus</name>
    <name type="common">Japanese lates</name>
    <dbReference type="NCBI Taxonomy" id="270547"/>
    <lineage>
        <taxon>Eukaryota</taxon>
        <taxon>Metazoa</taxon>
        <taxon>Chordata</taxon>
        <taxon>Craniata</taxon>
        <taxon>Vertebrata</taxon>
        <taxon>Euteleostomi</taxon>
        <taxon>Actinopterygii</taxon>
        <taxon>Neopterygii</taxon>
        <taxon>Teleostei</taxon>
        <taxon>Neoteleostei</taxon>
        <taxon>Acanthomorphata</taxon>
        <taxon>Carangaria</taxon>
        <taxon>Carangaria incertae sedis</taxon>
        <taxon>Centropomidae</taxon>
        <taxon>Lates</taxon>
    </lineage>
</organism>
<dbReference type="EC" id="3.1.26.4" evidence="2"/>